<accession>A0ABM1JLP1</accession>
<sequence>MFTGRRAWFSQSVSRELCDLWVAEGGVITNHKDADYLFSSDASHPDTKRIHESLDYLEDRIEVFHSFYLHSSANSEIKTAVPLGHFLLPPACIQEEIRGEIGSFIWEQITEPPRPQPSAPVETSQAGNDQDLNDSRGLERSEDHQTPGPPERTRLAYVPLQDYPASNMVTGYDSAKEMKKYLGEIRDFIPGRSGYLVYCIQNETSFFSDRKPSLKRKL</sequence>
<evidence type="ECO:0000313" key="3">
    <source>
        <dbReference type="RefSeq" id="XP_015262378.1"/>
    </source>
</evidence>
<dbReference type="RefSeq" id="XP_015262378.1">
    <property type="nucleotide sequence ID" value="XM_015406892.1"/>
</dbReference>
<protein>
    <submittedName>
        <fullName evidence="3">Uncharacterized protein C15orf43 homolog</fullName>
    </submittedName>
</protein>
<dbReference type="Pfam" id="PF15101">
    <property type="entry name" value="TERB2"/>
    <property type="match status" value="1"/>
</dbReference>
<proteinExistence type="predicted"/>
<dbReference type="Proteomes" id="UP000694871">
    <property type="component" value="Unplaced"/>
</dbReference>
<dbReference type="PANTHER" id="PTHR35345">
    <property type="entry name" value="TELOMERE REPEATS-BINDING BOUQUET FORMATION PROTEIN 2"/>
    <property type="match status" value="1"/>
</dbReference>
<evidence type="ECO:0000313" key="2">
    <source>
        <dbReference type="Proteomes" id="UP000694871"/>
    </source>
</evidence>
<feature type="compositionally biased region" description="Polar residues" evidence="1">
    <location>
        <begin position="121"/>
        <end position="130"/>
    </location>
</feature>
<gene>
    <name evidence="3" type="primary">LOC107106711</name>
</gene>
<evidence type="ECO:0000256" key="1">
    <source>
        <dbReference type="SAM" id="MobiDB-lite"/>
    </source>
</evidence>
<organism evidence="2 3">
    <name type="scientific">Gekko japonicus</name>
    <name type="common">Schlegel's Japanese gecko</name>
    <dbReference type="NCBI Taxonomy" id="146911"/>
    <lineage>
        <taxon>Eukaryota</taxon>
        <taxon>Metazoa</taxon>
        <taxon>Chordata</taxon>
        <taxon>Craniata</taxon>
        <taxon>Vertebrata</taxon>
        <taxon>Euteleostomi</taxon>
        <taxon>Lepidosauria</taxon>
        <taxon>Squamata</taxon>
        <taxon>Bifurcata</taxon>
        <taxon>Gekkota</taxon>
        <taxon>Gekkonidae</taxon>
        <taxon>Gekkoninae</taxon>
        <taxon>Gekko</taxon>
    </lineage>
</organism>
<dbReference type="GeneID" id="107106711"/>
<name>A0ABM1JLP1_GEKJA</name>
<keyword evidence="2" id="KW-1185">Reference proteome</keyword>
<feature type="compositionally biased region" description="Basic and acidic residues" evidence="1">
    <location>
        <begin position="133"/>
        <end position="145"/>
    </location>
</feature>
<reference evidence="3" key="1">
    <citation type="submission" date="2025-08" db="UniProtKB">
        <authorList>
            <consortium name="RefSeq"/>
        </authorList>
    </citation>
    <scope>IDENTIFICATION</scope>
</reference>
<dbReference type="PANTHER" id="PTHR35345:SF1">
    <property type="entry name" value="TELOMERE REPEATS-BINDING BOUQUET FORMATION PROTEIN 2"/>
    <property type="match status" value="1"/>
</dbReference>
<feature type="region of interest" description="Disordered" evidence="1">
    <location>
        <begin position="110"/>
        <end position="154"/>
    </location>
</feature>
<dbReference type="InterPro" id="IPR028065">
    <property type="entry name" value="TERB2"/>
</dbReference>